<feature type="region of interest" description="Disordered" evidence="1">
    <location>
        <begin position="1"/>
        <end position="21"/>
    </location>
</feature>
<protein>
    <submittedName>
        <fullName evidence="2 4">Uncharacterized protein</fullName>
    </submittedName>
</protein>
<feature type="compositionally biased region" description="Polar residues" evidence="1">
    <location>
        <begin position="69"/>
        <end position="96"/>
    </location>
</feature>
<keyword evidence="3" id="KW-1185">Reference proteome</keyword>
<reference evidence="2 3" key="2">
    <citation type="submission" date="2018-10" db="EMBL/GenBank/DDBJ databases">
        <authorList>
            <consortium name="Pathogen Informatics"/>
        </authorList>
    </citation>
    <scope>NUCLEOTIDE SEQUENCE [LARGE SCALE GENOMIC DNA]</scope>
</reference>
<feature type="compositionally biased region" description="Acidic residues" evidence="1">
    <location>
        <begin position="99"/>
        <end position="126"/>
    </location>
</feature>
<evidence type="ECO:0000313" key="3">
    <source>
        <dbReference type="Proteomes" id="UP000274131"/>
    </source>
</evidence>
<feature type="compositionally biased region" description="Polar residues" evidence="1">
    <location>
        <begin position="9"/>
        <end position="21"/>
    </location>
</feature>
<reference evidence="4" key="1">
    <citation type="submission" date="2016-04" db="UniProtKB">
        <authorList>
            <consortium name="WormBaseParasite"/>
        </authorList>
    </citation>
    <scope>IDENTIFICATION</scope>
</reference>
<organism evidence="4">
    <name type="scientific">Enterobius vermicularis</name>
    <name type="common">Human pinworm</name>
    <dbReference type="NCBI Taxonomy" id="51028"/>
    <lineage>
        <taxon>Eukaryota</taxon>
        <taxon>Metazoa</taxon>
        <taxon>Ecdysozoa</taxon>
        <taxon>Nematoda</taxon>
        <taxon>Chromadorea</taxon>
        <taxon>Rhabditida</taxon>
        <taxon>Spirurina</taxon>
        <taxon>Oxyuridomorpha</taxon>
        <taxon>Oxyuroidea</taxon>
        <taxon>Oxyuridae</taxon>
        <taxon>Enterobius</taxon>
    </lineage>
</organism>
<name>A0A158QB20_ENTVE</name>
<evidence type="ECO:0000313" key="4">
    <source>
        <dbReference type="WBParaSite" id="EVEC_0000794501-mRNA-1"/>
    </source>
</evidence>
<sequence length="196" mass="21881">MEDNELEKQSLNSQASDWDSVSLGQSQYLDVRLPQLEINRASPIPPPDLDEIGKQDLPQKFLCVPSRTTLYSGRTSPSVAGSVQSDPESCMDTSRYQQDDSDTEVMDDDEDDDDGGDDDDDEDNDDVGAGADSFDEDDDSDDDDNDDVVAGGVDEFDDFDEDDEDEDRMMENRDTTIFHISAETKKGIDQLKEKRN</sequence>
<feature type="compositionally biased region" description="Acidic residues" evidence="1">
    <location>
        <begin position="154"/>
        <end position="168"/>
    </location>
</feature>
<dbReference type="WBParaSite" id="EVEC_0000794501-mRNA-1">
    <property type="protein sequence ID" value="EVEC_0000794501-mRNA-1"/>
    <property type="gene ID" value="EVEC_0000794501"/>
</dbReference>
<accession>A0A158QB20</accession>
<evidence type="ECO:0000256" key="1">
    <source>
        <dbReference type="SAM" id="MobiDB-lite"/>
    </source>
</evidence>
<feature type="compositionally biased region" description="Acidic residues" evidence="1">
    <location>
        <begin position="133"/>
        <end position="147"/>
    </location>
</feature>
<dbReference type="Proteomes" id="UP000274131">
    <property type="component" value="Unassembled WGS sequence"/>
</dbReference>
<gene>
    <name evidence="2" type="ORF">EVEC_LOCUS7429</name>
</gene>
<evidence type="ECO:0000313" key="2">
    <source>
        <dbReference type="EMBL" id="VDD92678.1"/>
    </source>
</evidence>
<dbReference type="AlphaFoldDB" id="A0A158QB20"/>
<dbReference type="EMBL" id="UXUI01008919">
    <property type="protein sequence ID" value="VDD92678.1"/>
    <property type="molecule type" value="Genomic_DNA"/>
</dbReference>
<proteinExistence type="predicted"/>
<feature type="region of interest" description="Disordered" evidence="1">
    <location>
        <begin position="69"/>
        <end position="176"/>
    </location>
</feature>